<dbReference type="PROSITE" id="PS51318">
    <property type="entry name" value="TAT"/>
    <property type="match status" value="1"/>
</dbReference>
<dbReference type="CDD" id="cd05265">
    <property type="entry name" value="SDR_a1"/>
    <property type="match status" value="1"/>
</dbReference>
<feature type="domain" description="NAD-dependent epimerase/dehydratase" evidence="1">
    <location>
        <begin position="134"/>
        <end position="267"/>
    </location>
</feature>
<protein>
    <submittedName>
        <fullName evidence="2">SDR family oxidoreductase</fullName>
    </submittedName>
</protein>
<dbReference type="Gene3D" id="3.40.50.720">
    <property type="entry name" value="NAD(P)-binding Rossmann-like Domain"/>
    <property type="match status" value="1"/>
</dbReference>
<dbReference type="RefSeq" id="WP_169348942.1">
    <property type="nucleotide sequence ID" value="NZ_JABBJJ010000200.1"/>
</dbReference>
<dbReference type="AlphaFoldDB" id="A0A848LPV0"/>
<dbReference type="InterPro" id="IPR006311">
    <property type="entry name" value="TAT_signal"/>
</dbReference>
<evidence type="ECO:0000313" key="2">
    <source>
        <dbReference type="EMBL" id="NMO19699.1"/>
    </source>
</evidence>
<dbReference type="PANTHER" id="PTHR43245:SF13">
    <property type="entry name" value="UDP-D-APIOSE_UDP-D-XYLOSE SYNTHASE 2"/>
    <property type="match status" value="1"/>
</dbReference>
<dbReference type="InterPro" id="IPR050177">
    <property type="entry name" value="Lipid_A_modif_metabolic_enz"/>
</dbReference>
<reference evidence="2 3" key="1">
    <citation type="submission" date="2020-04" db="EMBL/GenBank/DDBJ databases">
        <title>Draft genome of Pyxidicoccus fallax type strain.</title>
        <authorList>
            <person name="Whitworth D.E."/>
        </authorList>
    </citation>
    <scope>NUCLEOTIDE SEQUENCE [LARGE SCALE GENOMIC DNA]</scope>
    <source>
        <strain evidence="2 3">DSM 14698</strain>
    </source>
</reference>
<dbReference type="InterPro" id="IPR036291">
    <property type="entry name" value="NAD(P)-bd_dom_sf"/>
</dbReference>
<dbReference type="PANTHER" id="PTHR43245">
    <property type="entry name" value="BIFUNCTIONAL POLYMYXIN RESISTANCE PROTEIN ARNA"/>
    <property type="match status" value="1"/>
</dbReference>
<dbReference type="SUPFAM" id="SSF51735">
    <property type="entry name" value="NAD(P)-binding Rossmann-fold domains"/>
    <property type="match status" value="1"/>
</dbReference>
<sequence length="392" mass="42234">MKLSRRGVIQGAAAVGSLWAMGCASTGTSGNGSTTGAAAQAEKLPPPGKPQNILILGGTSFLGPALVEFARSRGHTLTLFNRGKTNPNIFPDVEKLQGNRDPNRDNGLKALEGRKWDAVVDTSGYVPRMVKASAELLAPNTEHYVFVSSISVYKDLSKPGITEASPLATVEDETTEKVMEHYGALKALCEKAAETAMPGRVLNIRPGLIVGPDDPSDRFTYWPVRVARGGEVLAPGDGQDPIQFIDARDLARFIILGVERRATGIYNATGPNKPVLMKDFLEQNKQVIGGDARFTWVDTAFLEKQKVSPWTDLPAWMPRTGEEGGLGMVNVDKALAAGLTFRPTAETIRDTLAWFKTLPPERQAKMDAGITAEREKEVLAAWHAEKGTAKAG</sequence>
<keyword evidence="3" id="KW-1185">Reference proteome</keyword>
<organism evidence="2 3">
    <name type="scientific">Pyxidicoccus fallax</name>
    <dbReference type="NCBI Taxonomy" id="394095"/>
    <lineage>
        <taxon>Bacteria</taxon>
        <taxon>Pseudomonadati</taxon>
        <taxon>Myxococcota</taxon>
        <taxon>Myxococcia</taxon>
        <taxon>Myxococcales</taxon>
        <taxon>Cystobacterineae</taxon>
        <taxon>Myxococcaceae</taxon>
        <taxon>Pyxidicoccus</taxon>
    </lineage>
</organism>
<evidence type="ECO:0000313" key="3">
    <source>
        <dbReference type="Proteomes" id="UP000518300"/>
    </source>
</evidence>
<evidence type="ECO:0000259" key="1">
    <source>
        <dbReference type="Pfam" id="PF01370"/>
    </source>
</evidence>
<dbReference type="InterPro" id="IPR001509">
    <property type="entry name" value="Epimerase_deHydtase"/>
</dbReference>
<name>A0A848LPV0_9BACT</name>
<gene>
    <name evidence="2" type="ORF">HG543_33215</name>
</gene>
<accession>A0A848LPV0</accession>
<dbReference type="Proteomes" id="UP000518300">
    <property type="component" value="Unassembled WGS sequence"/>
</dbReference>
<dbReference type="Pfam" id="PF01370">
    <property type="entry name" value="Epimerase"/>
    <property type="match status" value="1"/>
</dbReference>
<comment type="caution">
    <text evidence="2">The sequence shown here is derived from an EMBL/GenBank/DDBJ whole genome shotgun (WGS) entry which is preliminary data.</text>
</comment>
<proteinExistence type="predicted"/>
<dbReference type="PROSITE" id="PS51257">
    <property type="entry name" value="PROKAR_LIPOPROTEIN"/>
    <property type="match status" value="1"/>
</dbReference>
<dbReference type="EMBL" id="JABBJJ010000200">
    <property type="protein sequence ID" value="NMO19699.1"/>
    <property type="molecule type" value="Genomic_DNA"/>
</dbReference>